<dbReference type="Pfam" id="PF11913">
    <property type="entry name" value="DUF3431"/>
    <property type="match status" value="1"/>
</dbReference>
<comment type="caution">
    <text evidence="2">The sequence shown here is derived from an EMBL/GenBank/DDBJ whole genome shotgun (WGS) entry which is preliminary data.</text>
</comment>
<dbReference type="PANTHER" id="PTHR37490">
    <property type="entry name" value="EXPRESSED PROTEIN"/>
    <property type="match status" value="1"/>
</dbReference>
<gene>
    <name evidence="2" type="ORF">AB675_5197</name>
</gene>
<keyword evidence="1" id="KW-0472">Membrane</keyword>
<dbReference type="InterPro" id="IPR021838">
    <property type="entry name" value="DUF3431"/>
</dbReference>
<sequence>MPSMIVSRPSSRWTIVLTLVVFIFGVGFLTYHTAPTPSFLRPAKVEQCSNEPLVSPITTQAPVNGTPRNAIIGSVQKSNESKCDWILDELPEWEPVVYVTDRSPSEAPTYPSSRITPKHISVNQGREAAVYLTYILDNYYNLPDYMIFIHGKRYQIHNDDPMFDSVPTIANLKLDFVKENGYTNLKCNLVFCPNPWVKPELNHTDGPWETTSLYARAWKEFWPDTPLPEGVTGPDAAQFAITREAILQNSWAEYDRMRRWAWRYEPHILTSENTGLVFEYMWHIMFGKEPMYCPDTKECYCKKWGMCDLECERPEWCLGRNWFNPEKPRYVGLVPTLPDNWPEEGMSENDEGLLPYPGWWMDKSVWKNH</sequence>
<dbReference type="RefSeq" id="XP_017999466.1">
    <property type="nucleotide sequence ID" value="XM_018145389.1"/>
</dbReference>
<dbReference type="PANTHER" id="PTHR37490:SF2">
    <property type="match status" value="1"/>
</dbReference>
<dbReference type="Proteomes" id="UP000038010">
    <property type="component" value="Unassembled WGS sequence"/>
</dbReference>
<feature type="transmembrane region" description="Helical" evidence="1">
    <location>
        <begin position="12"/>
        <end position="31"/>
    </location>
</feature>
<keyword evidence="1" id="KW-0812">Transmembrane</keyword>
<dbReference type="GeneID" id="28737269"/>
<dbReference type="EMBL" id="LFJN01000015">
    <property type="protein sequence ID" value="KPI39503.1"/>
    <property type="molecule type" value="Genomic_DNA"/>
</dbReference>
<dbReference type="OrthoDB" id="426718at2759"/>
<keyword evidence="3" id="KW-1185">Reference proteome</keyword>
<dbReference type="AlphaFoldDB" id="A0A0N1HSZ6"/>
<proteinExistence type="predicted"/>
<evidence type="ECO:0000256" key="1">
    <source>
        <dbReference type="SAM" id="Phobius"/>
    </source>
</evidence>
<protein>
    <submittedName>
        <fullName evidence="2">Uncharacterized protein</fullName>
    </submittedName>
</protein>
<evidence type="ECO:0000313" key="3">
    <source>
        <dbReference type="Proteomes" id="UP000038010"/>
    </source>
</evidence>
<dbReference type="VEuPathDB" id="FungiDB:AB675_5197"/>
<name>A0A0N1HSZ6_9EURO</name>
<organism evidence="2 3">
    <name type="scientific">Cyphellophora attinorum</name>
    <dbReference type="NCBI Taxonomy" id="1664694"/>
    <lineage>
        <taxon>Eukaryota</taxon>
        <taxon>Fungi</taxon>
        <taxon>Dikarya</taxon>
        <taxon>Ascomycota</taxon>
        <taxon>Pezizomycotina</taxon>
        <taxon>Eurotiomycetes</taxon>
        <taxon>Chaetothyriomycetidae</taxon>
        <taxon>Chaetothyriales</taxon>
        <taxon>Cyphellophoraceae</taxon>
        <taxon>Cyphellophora</taxon>
    </lineage>
</organism>
<evidence type="ECO:0000313" key="2">
    <source>
        <dbReference type="EMBL" id="KPI39503.1"/>
    </source>
</evidence>
<dbReference type="STRING" id="1664694.A0A0N1HSZ6"/>
<reference evidence="2 3" key="1">
    <citation type="submission" date="2015-06" db="EMBL/GenBank/DDBJ databases">
        <title>Draft genome of the ant-associated black yeast Phialophora attae CBS 131958.</title>
        <authorList>
            <person name="Moreno L.F."/>
            <person name="Stielow B.J."/>
            <person name="de Hoog S."/>
            <person name="Vicente V.A."/>
            <person name="Weiss V.A."/>
            <person name="de Vries M."/>
            <person name="Cruz L.M."/>
            <person name="Souza E.M."/>
        </authorList>
    </citation>
    <scope>NUCLEOTIDE SEQUENCE [LARGE SCALE GENOMIC DNA]</scope>
    <source>
        <strain evidence="2 3">CBS 131958</strain>
    </source>
</reference>
<keyword evidence="1" id="KW-1133">Transmembrane helix</keyword>
<accession>A0A0N1HSZ6</accession>